<gene>
    <name evidence="3" type="ORF">E2R57_19575</name>
</gene>
<dbReference type="AlphaFoldDB" id="A0A4R5XMU5"/>
<reference evidence="3 4" key="1">
    <citation type="submission" date="2019-03" db="EMBL/GenBank/DDBJ databases">
        <title>Genome Sequencing and Assembly of Various Microbes Isolated from Partially Reclaimed Soil and Acid Mine Drainage (AMD) Site.</title>
        <authorList>
            <person name="Steinbock B."/>
            <person name="Bechtold R."/>
            <person name="Sevigny J.L."/>
            <person name="Thomas D."/>
            <person name="Cuthill L.R."/>
            <person name="Aveiro Johannsen E.J."/>
            <person name="Thomas K."/>
            <person name="Ghosh A."/>
        </authorList>
    </citation>
    <scope>NUCLEOTIDE SEQUENCE [LARGE SCALE GENOMIC DNA]</scope>
    <source>
        <strain evidence="3 4">S-A1</strain>
    </source>
</reference>
<evidence type="ECO:0000313" key="3">
    <source>
        <dbReference type="EMBL" id="TDL32282.1"/>
    </source>
</evidence>
<keyword evidence="1" id="KW-0175">Coiled coil</keyword>
<evidence type="ECO:0000313" key="4">
    <source>
        <dbReference type="Proteomes" id="UP000294621"/>
    </source>
</evidence>
<keyword evidence="2" id="KW-0812">Transmembrane</keyword>
<keyword evidence="2" id="KW-1133">Transmembrane helix</keyword>
<dbReference type="Proteomes" id="UP000294621">
    <property type="component" value="Unassembled WGS sequence"/>
</dbReference>
<name>A0A4R5XMU5_9MICC</name>
<comment type="caution">
    <text evidence="3">The sequence shown here is derived from an EMBL/GenBank/DDBJ whole genome shotgun (WGS) entry which is preliminary data.</text>
</comment>
<feature type="coiled-coil region" evidence="1">
    <location>
        <begin position="33"/>
        <end position="107"/>
    </location>
</feature>
<evidence type="ECO:0000256" key="1">
    <source>
        <dbReference type="SAM" id="Coils"/>
    </source>
</evidence>
<accession>A0A4R5XMU5</accession>
<sequence>MMFEWLSQATPGIQLVVNIAALIGGAAVWKMYIDNLKAALTSKGAEISNVEKNRDFWKDKAQDLEKRSPEFMEKILAERIGTREAEIKRLAEDKEKNFKLLQGLEQEKSVLNRHLERTKGFRQMLALDGQDDDDPDDPLVYDENFEVVQLGEVAVDSGQLMITDPYYIDSEWLKEPFDAAGTKGNANNYSYAGASRATFDTGHGELAFPLGYSGAAVAFRTAFGDGLYPVYGEKHHGRITRVYINVA</sequence>
<dbReference type="RefSeq" id="WP_133351912.1">
    <property type="nucleotide sequence ID" value="NZ_SMZQ01000014.1"/>
</dbReference>
<evidence type="ECO:0000256" key="2">
    <source>
        <dbReference type="SAM" id="Phobius"/>
    </source>
</evidence>
<dbReference type="OrthoDB" id="5109485at2"/>
<keyword evidence="2" id="KW-0472">Membrane</keyword>
<dbReference type="EMBL" id="SMZQ01000014">
    <property type="protein sequence ID" value="TDL32282.1"/>
    <property type="molecule type" value="Genomic_DNA"/>
</dbReference>
<feature type="transmembrane region" description="Helical" evidence="2">
    <location>
        <begin position="12"/>
        <end position="33"/>
    </location>
</feature>
<proteinExistence type="predicted"/>
<organism evidence="3 4">
    <name type="scientific">Arthrobacter nitrophenolicus</name>
    <dbReference type="NCBI Taxonomy" id="683150"/>
    <lineage>
        <taxon>Bacteria</taxon>
        <taxon>Bacillati</taxon>
        <taxon>Actinomycetota</taxon>
        <taxon>Actinomycetes</taxon>
        <taxon>Micrococcales</taxon>
        <taxon>Micrococcaceae</taxon>
        <taxon>Arthrobacter</taxon>
    </lineage>
</organism>
<protein>
    <submittedName>
        <fullName evidence="3">Uncharacterized protein</fullName>
    </submittedName>
</protein>